<name>A0A3D9L6L6_MARFU</name>
<evidence type="ECO:0000313" key="5">
    <source>
        <dbReference type="EMBL" id="REE00217.1"/>
    </source>
</evidence>
<dbReference type="SMART" id="SM00710">
    <property type="entry name" value="PbH1"/>
    <property type="match status" value="5"/>
</dbReference>
<evidence type="ECO:0000256" key="1">
    <source>
        <dbReference type="ARBA" id="ARBA00008834"/>
    </source>
</evidence>
<sequence length="476" mass="52027">MRTNHSSTSSGLLLLTFVILLITSCQPQVEWRVTDYGAVGDSITVNTAAIQRAIDDCSENGGGVVLVEGGVFSTGTILLKDDVTLKVAENTKLIASLNPNHFQSIDPFIDATGQYRGQCLIGAIKAKNIAIVGEGVIDGKGDRFTMGAIKKTMVELGEELIVPRMPEVDTSKQNYVNKHIRPSYRPFLIRLVRSENINIENISLRQPAAWTLHFYQCKKFVVDGVSIYSHANQNNDGIDIDSSSEGVISNTHIDSGDDAICFKTTSPIPTKDIKVHNCKLSSHWGAVKFGTESMGNFSNITVKNCQIYDTKGGGIKLLSVDGANVRGILIDSIEMTNVDMPIFVRLGERRLVYRDAKRQPVGTMAGVQISNVTATTRTVEESRLSAPTGIFITGTPDHPIDQLSLKNIQISLPGGGTAEHAKIAVPENVNKYPEFTMFGEVLPAYGMYARHVEQLELEDVVFTLTGSDERQERIIP</sequence>
<accession>A0A3D9L6L6</accession>
<keyword evidence="3 4" id="KW-0326">Glycosidase</keyword>
<evidence type="ECO:0000256" key="2">
    <source>
        <dbReference type="ARBA" id="ARBA00022801"/>
    </source>
</evidence>
<evidence type="ECO:0000313" key="6">
    <source>
        <dbReference type="Proteomes" id="UP000256779"/>
    </source>
</evidence>
<dbReference type="EMBL" id="QREG01000006">
    <property type="protein sequence ID" value="REE00217.1"/>
    <property type="molecule type" value="Genomic_DNA"/>
</dbReference>
<evidence type="ECO:0000256" key="3">
    <source>
        <dbReference type="ARBA" id="ARBA00023295"/>
    </source>
</evidence>
<dbReference type="InterPro" id="IPR012334">
    <property type="entry name" value="Pectin_lyas_fold"/>
</dbReference>
<dbReference type="Gene3D" id="2.160.20.10">
    <property type="entry name" value="Single-stranded right-handed beta-helix, Pectin lyase-like"/>
    <property type="match status" value="1"/>
</dbReference>
<proteinExistence type="inferred from homology"/>
<dbReference type="PANTHER" id="PTHR31339">
    <property type="entry name" value="PECTIN LYASE-RELATED"/>
    <property type="match status" value="1"/>
</dbReference>
<protein>
    <submittedName>
        <fullName evidence="5">Polygalacturonase</fullName>
    </submittedName>
</protein>
<dbReference type="SUPFAM" id="SSF51126">
    <property type="entry name" value="Pectin lyase-like"/>
    <property type="match status" value="1"/>
</dbReference>
<dbReference type="InterPro" id="IPR006626">
    <property type="entry name" value="PbH1"/>
</dbReference>
<dbReference type="InterPro" id="IPR051801">
    <property type="entry name" value="GH28_Enzymes"/>
</dbReference>
<organism evidence="5 6">
    <name type="scientific">Marinoscillum furvescens DSM 4134</name>
    <dbReference type="NCBI Taxonomy" id="1122208"/>
    <lineage>
        <taxon>Bacteria</taxon>
        <taxon>Pseudomonadati</taxon>
        <taxon>Bacteroidota</taxon>
        <taxon>Cytophagia</taxon>
        <taxon>Cytophagales</taxon>
        <taxon>Reichenbachiellaceae</taxon>
        <taxon>Marinoscillum</taxon>
    </lineage>
</organism>
<dbReference type="GO" id="GO:0004650">
    <property type="term" value="F:polygalacturonase activity"/>
    <property type="evidence" value="ECO:0007669"/>
    <property type="project" value="InterPro"/>
</dbReference>
<dbReference type="Proteomes" id="UP000256779">
    <property type="component" value="Unassembled WGS sequence"/>
</dbReference>
<reference evidence="5 6" key="1">
    <citation type="submission" date="2018-07" db="EMBL/GenBank/DDBJ databases">
        <title>Genomic Encyclopedia of Type Strains, Phase IV (KMG-IV): sequencing the most valuable type-strain genomes for metagenomic binning, comparative biology and taxonomic classification.</title>
        <authorList>
            <person name="Goeker M."/>
        </authorList>
    </citation>
    <scope>NUCLEOTIDE SEQUENCE [LARGE SCALE GENOMIC DNA]</scope>
    <source>
        <strain evidence="5 6">DSM 4134</strain>
    </source>
</reference>
<dbReference type="AlphaFoldDB" id="A0A3D9L6L6"/>
<evidence type="ECO:0000256" key="4">
    <source>
        <dbReference type="RuleBase" id="RU361169"/>
    </source>
</evidence>
<comment type="similarity">
    <text evidence="1 4">Belongs to the glycosyl hydrolase 28 family.</text>
</comment>
<dbReference type="PROSITE" id="PS51257">
    <property type="entry name" value="PROKAR_LIPOPROTEIN"/>
    <property type="match status" value="1"/>
</dbReference>
<keyword evidence="2 4" id="KW-0378">Hydrolase</keyword>
<keyword evidence="6" id="KW-1185">Reference proteome</keyword>
<dbReference type="InterPro" id="IPR011050">
    <property type="entry name" value="Pectin_lyase_fold/virulence"/>
</dbReference>
<comment type="caution">
    <text evidence="5">The sequence shown here is derived from an EMBL/GenBank/DDBJ whole genome shotgun (WGS) entry which is preliminary data.</text>
</comment>
<dbReference type="RefSeq" id="WP_115867732.1">
    <property type="nucleotide sequence ID" value="NZ_QREG01000006.1"/>
</dbReference>
<dbReference type="GO" id="GO:0005975">
    <property type="term" value="P:carbohydrate metabolic process"/>
    <property type="evidence" value="ECO:0007669"/>
    <property type="project" value="InterPro"/>
</dbReference>
<dbReference type="OrthoDB" id="9795222at2"/>
<gene>
    <name evidence="5" type="ORF">C7460_106156</name>
</gene>
<dbReference type="InterPro" id="IPR000743">
    <property type="entry name" value="Glyco_hydro_28"/>
</dbReference>
<dbReference type="PANTHER" id="PTHR31339:SF9">
    <property type="entry name" value="PLASMIN AND FIBRONECTIN-BINDING PROTEIN A"/>
    <property type="match status" value="1"/>
</dbReference>
<dbReference type="Pfam" id="PF00295">
    <property type="entry name" value="Glyco_hydro_28"/>
    <property type="match status" value="1"/>
</dbReference>